<sequence>MKWKMKNYILFTLLLIIVSCKPDKPDNKLMGNWYGFDTDSAYYELYIKDTLIILNHENLGLAEYVYELDDNKLITTTPLFFERVWNVDSLTDSTFVISDTLGVHHFQKMHVDVDYFQSMSDSLQYYRFREDFVARNPKLKID</sequence>
<keyword evidence="2" id="KW-1185">Reference proteome</keyword>
<comment type="caution">
    <text evidence="1">The sequence shown here is derived from an EMBL/GenBank/DDBJ whole genome shotgun (WGS) entry which is preliminary data.</text>
</comment>
<dbReference type="Proteomes" id="UP000238157">
    <property type="component" value="Unassembled WGS sequence"/>
</dbReference>
<evidence type="ECO:0000313" key="1">
    <source>
        <dbReference type="EMBL" id="PRY89182.1"/>
    </source>
</evidence>
<name>A0A2T0WR53_9BACT</name>
<accession>A0A2T0WR53</accession>
<gene>
    <name evidence="1" type="ORF">CLW00_103304</name>
</gene>
<protein>
    <recommendedName>
        <fullName evidence="3">Lipocalin-like protein</fullName>
    </recommendedName>
</protein>
<organism evidence="1 2">
    <name type="scientific">Mongoliibacter ruber</name>
    <dbReference type="NCBI Taxonomy" id="1750599"/>
    <lineage>
        <taxon>Bacteria</taxon>
        <taxon>Pseudomonadati</taxon>
        <taxon>Bacteroidota</taxon>
        <taxon>Cytophagia</taxon>
        <taxon>Cytophagales</taxon>
        <taxon>Cyclobacteriaceae</taxon>
        <taxon>Mongoliibacter</taxon>
    </lineage>
</organism>
<evidence type="ECO:0000313" key="2">
    <source>
        <dbReference type="Proteomes" id="UP000238157"/>
    </source>
</evidence>
<reference evidence="1 2" key="1">
    <citation type="submission" date="2018-03" db="EMBL/GenBank/DDBJ databases">
        <title>Genomic Encyclopedia of Archaeal and Bacterial Type Strains, Phase II (KMG-II): from individual species to whole genera.</title>
        <authorList>
            <person name="Goeker M."/>
        </authorList>
    </citation>
    <scope>NUCLEOTIDE SEQUENCE [LARGE SCALE GENOMIC DNA]</scope>
    <source>
        <strain evidence="1 2">DSM 27929</strain>
    </source>
</reference>
<dbReference type="AlphaFoldDB" id="A0A2T0WR53"/>
<evidence type="ECO:0008006" key="3">
    <source>
        <dbReference type="Google" id="ProtNLM"/>
    </source>
</evidence>
<dbReference type="EMBL" id="PVTR01000003">
    <property type="protein sequence ID" value="PRY89182.1"/>
    <property type="molecule type" value="Genomic_DNA"/>
</dbReference>
<proteinExistence type="predicted"/>
<dbReference type="PROSITE" id="PS51257">
    <property type="entry name" value="PROKAR_LIPOPROTEIN"/>
    <property type="match status" value="1"/>
</dbReference>